<dbReference type="OrthoDB" id="193703at2759"/>
<evidence type="ECO:0000313" key="1">
    <source>
        <dbReference type="EMBL" id="QQP39376.1"/>
    </source>
</evidence>
<protein>
    <submittedName>
        <fullName evidence="1">Uncharacterized protein</fullName>
    </submittedName>
</protein>
<reference evidence="2" key="1">
    <citation type="submission" date="2021-01" db="EMBL/GenBank/DDBJ databases">
        <title>Caligus Genome Assembly.</title>
        <authorList>
            <person name="Gallardo-Escarate C."/>
        </authorList>
    </citation>
    <scope>NUCLEOTIDE SEQUENCE [LARGE SCALE GENOMIC DNA]</scope>
</reference>
<evidence type="ECO:0000313" key="2">
    <source>
        <dbReference type="Proteomes" id="UP000595437"/>
    </source>
</evidence>
<organism evidence="1 2">
    <name type="scientific">Caligus rogercresseyi</name>
    <name type="common">Sea louse</name>
    <dbReference type="NCBI Taxonomy" id="217165"/>
    <lineage>
        <taxon>Eukaryota</taxon>
        <taxon>Metazoa</taxon>
        <taxon>Ecdysozoa</taxon>
        <taxon>Arthropoda</taxon>
        <taxon>Crustacea</taxon>
        <taxon>Multicrustacea</taxon>
        <taxon>Hexanauplia</taxon>
        <taxon>Copepoda</taxon>
        <taxon>Siphonostomatoida</taxon>
        <taxon>Caligidae</taxon>
        <taxon>Caligus</taxon>
    </lineage>
</organism>
<dbReference type="Proteomes" id="UP000595437">
    <property type="component" value="Chromosome 14"/>
</dbReference>
<name>A0A7T8GXH7_CALRO</name>
<keyword evidence="2" id="KW-1185">Reference proteome</keyword>
<proteinExistence type="predicted"/>
<dbReference type="AlphaFoldDB" id="A0A7T8GXH7"/>
<accession>A0A7T8GXH7</accession>
<sequence length="121" mass="13771">MEHQKKRVFEESTLEYLRDILRCNAPYITAKKAISSVRSATAAATPRGLNVSWRRGYVRPFRSVLYSGDLQKHLEEECIHRRLPCVIPTCESLVAIKDIVKHVDRDHVKSDTFMANGSSLG</sequence>
<gene>
    <name evidence="1" type="ORF">FKW44_020243</name>
</gene>
<feature type="non-terminal residue" evidence="1">
    <location>
        <position position="1"/>
    </location>
</feature>
<dbReference type="SUPFAM" id="SSF49599">
    <property type="entry name" value="TRAF domain-like"/>
    <property type="match status" value="1"/>
</dbReference>
<dbReference type="EMBL" id="CP045903">
    <property type="protein sequence ID" value="QQP39376.1"/>
    <property type="molecule type" value="Genomic_DNA"/>
</dbReference>